<keyword evidence="5" id="KW-0418">Kinase</keyword>
<sequence>LTYVNHQFNRLSGQIPMTIGGLSKLSGSVPSEIGNCSGLLNVTLSNNSLDGTIPLEMGKIIFLEYLDLSYNNIPGTVPEFINRIMPADLVPMINFSISPTPSPASPQQEPNKVMILLISIIFPIAAFVAFLAHGTLFLLRRKNKRAELTSGEIKSQDRDAFSIWNCDGRIAFEEIIRATEDLISDIALELDVTAAFTKHGCLVAEYGSEQGRSAFFKSFQNEAHVFNNILLNSEFEAFFGNFGVARLLNSDSSNRTLIAGTYRYIAPAKHPQEILSLFSSTSDPHITLTYILDQRISPPKKQKIVQDIALASIVALACLQSKPKSVPTMQRVSQEFLKFPYLDLETRGCI</sequence>
<proteinExistence type="predicted"/>
<dbReference type="Gene3D" id="1.10.510.10">
    <property type="entry name" value="Transferase(Phosphotransferase) domain 1"/>
    <property type="match status" value="1"/>
</dbReference>
<evidence type="ECO:0000256" key="5">
    <source>
        <dbReference type="ARBA" id="ARBA00022777"/>
    </source>
</evidence>
<dbReference type="STRING" id="2711.A0A067FYU8"/>
<gene>
    <name evidence="10" type="ORF">CISIN_1g0034651mg</name>
</gene>
<keyword evidence="9" id="KW-0812">Transmembrane</keyword>
<dbReference type="InterPro" id="IPR032675">
    <property type="entry name" value="LRR_dom_sf"/>
</dbReference>
<evidence type="ECO:0000256" key="9">
    <source>
        <dbReference type="SAM" id="Phobius"/>
    </source>
</evidence>
<organism evidence="10 11">
    <name type="scientific">Citrus sinensis</name>
    <name type="common">Sweet orange</name>
    <name type="synonym">Citrus aurantium var. sinensis</name>
    <dbReference type="NCBI Taxonomy" id="2711"/>
    <lineage>
        <taxon>Eukaryota</taxon>
        <taxon>Viridiplantae</taxon>
        <taxon>Streptophyta</taxon>
        <taxon>Embryophyta</taxon>
        <taxon>Tracheophyta</taxon>
        <taxon>Spermatophyta</taxon>
        <taxon>Magnoliopsida</taxon>
        <taxon>eudicotyledons</taxon>
        <taxon>Gunneridae</taxon>
        <taxon>Pentapetalae</taxon>
        <taxon>rosids</taxon>
        <taxon>malvids</taxon>
        <taxon>Sapindales</taxon>
        <taxon>Rutaceae</taxon>
        <taxon>Aurantioideae</taxon>
        <taxon>Citrus</taxon>
    </lineage>
</organism>
<feature type="transmembrane region" description="Helical" evidence="9">
    <location>
        <begin position="113"/>
        <end position="139"/>
    </location>
</feature>
<evidence type="ECO:0000256" key="6">
    <source>
        <dbReference type="ARBA" id="ARBA00022840"/>
    </source>
</evidence>
<comment type="catalytic activity">
    <reaction evidence="8">
        <text>L-seryl-[protein] + ATP = O-phospho-L-seryl-[protein] + ADP + H(+)</text>
        <dbReference type="Rhea" id="RHEA:17989"/>
        <dbReference type="Rhea" id="RHEA-COMP:9863"/>
        <dbReference type="Rhea" id="RHEA-COMP:11604"/>
        <dbReference type="ChEBI" id="CHEBI:15378"/>
        <dbReference type="ChEBI" id="CHEBI:29999"/>
        <dbReference type="ChEBI" id="CHEBI:30616"/>
        <dbReference type="ChEBI" id="CHEBI:83421"/>
        <dbReference type="ChEBI" id="CHEBI:456216"/>
        <dbReference type="EC" id="2.7.11.1"/>
    </reaction>
</comment>
<dbReference type="InterPro" id="IPR001611">
    <property type="entry name" value="Leu-rich_rpt"/>
</dbReference>
<accession>A0A067FYU8</accession>
<dbReference type="GO" id="GO:0005524">
    <property type="term" value="F:ATP binding"/>
    <property type="evidence" value="ECO:0007669"/>
    <property type="project" value="UniProtKB-KW"/>
</dbReference>
<dbReference type="GO" id="GO:0004674">
    <property type="term" value="F:protein serine/threonine kinase activity"/>
    <property type="evidence" value="ECO:0007669"/>
    <property type="project" value="UniProtKB-KW"/>
</dbReference>
<dbReference type="SUPFAM" id="SSF56112">
    <property type="entry name" value="Protein kinase-like (PK-like)"/>
    <property type="match status" value="1"/>
</dbReference>
<dbReference type="Proteomes" id="UP000027120">
    <property type="component" value="Unassembled WGS sequence"/>
</dbReference>
<dbReference type="Pfam" id="PF00560">
    <property type="entry name" value="LRR_1"/>
    <property type="match status" value="1"/>
</dbReference>
<dbReference type="Gene3D" id="3.80.10.10">
    <property type="entry name" value="Ribonuclease Inhibitor"/>
    <property type="match status" value="1"/>
</dbReference>
<dbReference type="EC" id="2.7.11.1" evidence="1"/>
<evidence type="ECO:0000256" key="8">
    <source>
        <dbReference type="ARBA" id="ARBA00048679"/>
    </source>
</evidence>
<evidence type="ECO:0000256" key="7">
    <source>
        <dbReference type="ARBA" id="ARBA00047899"/>
    </source>
</evidence>
<keyword evidence="2" id="KW-0723">Serine/threonine-protein kinase</keyword>
<dbReference type="InterPro" id="IPR051420">
    <property type="entry name" value="Ser_Thr_Kinases_DiverseReg"/>
</dbReference>
<feature type="non-terminal residue" evidence="10">
    <location>
        <position position="1"/>
    </location>
</feature>
<name>A0A067FYU8_CITSI</name>
<keyword evidence="6" id="KW-0067">ATP-binding</keyword>
<evidence type="ECO:0000313" key="10">
    <source>
        <dbReference type="EMBL" id="KDO72528.1"/>
    </source>
</evidence>
<evidence type="ECO:0000256" key="4">
    <source>
        <dbReference type="ARBA" id="ARBA00022741"/>
    </source>
</evidence>
<dbReference type="EMBL" id="KK784887">
    <property type="protein sequence ID" value="KDO72528.1"/>
    <property type="molecule type" value="Genomic_DNA"/>
</dbReference>
<comment type="catalytic activity">
    <reaction evidence="7">
        <text>L-threonyl-[protein] + ATP = O-phospho-L-threonyl-[protein] + ADP + H(+)</text>
        <dbReference type="Rhea" id="RHEA:46608"/>
        <dbReference type="Rhea" id="RHEA-COMP:11060"/>
        <dbReference type="Rhea" id="RHEA-COMP:11605"/>
        <dbReference type="ChEBI" id="CHEBI:15378"/>
        <dbReference type="ChEBI" id="CHEBI:30013"/>
        <dbReference type="ChEBI" id="CHEBI:30616"/>
        <dbReference type="ChEBI" id="CHEBI:61977"/>
        <dbReference type="ChEBI" id="CHEBI:456216"/>
        <dbReference type="EC" id="2.7.11.1"/>
    </reaction>
</comment>
<keyword evidence="4" id="KW-0547">Nucleotide-binding</keyword>
<dbReference type="PANTHER" id="PTHR48005">
    <property type="entry name" value="LEUCINE RICH REPEAT KINASE 2"/>
    <property type="match status" value="1"/>
</dbReference>
<keyword evidence="9" id="KW-0472">Membrane</keyword>
<dbReference type="SUPFAM" id="SSF52058">
    <property type="entry name" value="L domain-like"/>
    <property type="match status" value="1"/>
</dbReference>
<keyword evidence="11" id="KW-1185">Reference proteome</keyword>
<keyword evidence="9" id="KW-1133">Transmembrane helix</keyword>
<dbReference type="PANTHER" id="PTHR48005:SF16">
    <property type="entry name" value="MDIS1-INTERACTING RECEPTOR LIKE KINASE 2-LIKE ISOFORM X1"/>
    <property type="match status" value="1"/>
</dbReference>
<keyword evidence="3" id="KW-0808">Transferase</keyword>
<dbReference type="InterPro" id="IPR011009">
    <property type="entry name" value="Kinase-like_dom_sf"/>
</dbReference>
<protein>
    <recommendedName>
        <fullName evidence="1">non-specific serine/threonine protein kinase</fullName>
        <ecNumber evidence="1">2.7.11.1</ecNumber>
    </recommendedName>
</protein>
<dbReference type="AlphaFoldDB" id="A0A067FYU8"/>
<evidence type="ECO:0000256" key="1">
    <source>
        <dbReference type="ARBA" id="ARBA00012513"/>
    </source>
</evidence>
<evidence type="ECO:0000256" key="3">
    <source>
        <dbReference type="ARBA" id="ARBA00022679"/>
    </source>
</evidence>
<evidence type="ECO:0000313" key="11">
    <source>
        <dbReference type="Proteomes" id="UP000027120"/>
    </source>
</evidence>
<dbReference type="GO" id="GO:0004672">
    <property type="term" value="F:protein kinase activity"/>
    <property type="evidence" value="ECO:0000318"/>
    <property type="project" value="GO_Central"/>
</dbReference>
<reference evidence="10 11" key="1">
    <citation type="submission" date="2014-04" db="EMBL/GenBank/DDBJ databases">
        <authorList>
            <consortium name="International Citrus Genome Consortium"/>
            <person name="Gmitter F."/>
            <person name="Chen C."/>
            <person name="Farmerie W."/>
            <person name="Harkins T."/>
            <person name="Desany B."/>
            <person name="Mohiuddin M."/>
            <person name="Kodira C."/>
            <person name="Borodovsky M."/>
            <person name="Lomsadze A."/>
            <person name="Burns P."/>
            <person name="Jenkins J."/>
            <person name="Prochnik S."/>
            <person name="Shu S."/>
            <person name="Chapman J."/>
            <person name="Pitluck S."/>
            <person name="Schmutz J."/>
            <person name="Rokhsar D."/>
        </authorList>
    </citation>
    <scope>NUCLEOTIDE SEQUENCE</scope>
</reference>
<evidence type="ECO:0000256" key="2">
    <source>
        <dbReference type="ARBA" id="ARBA00022527"/>
    </source>
</evidence>